<dbReference type="eggNOG" id="ENOG502QSPI">
    <property type="taxonomic scope" value="Eukaryota"/>
</dbReference>
<dbReference type="AlphaFoldDB" id="A0A1S2Y565"/>
<dbReference type="GeneID" id="101494171"/>
<dbReference type="CDD" id="cd00167">
    <property type="entry name" value="SANT"/>
    <property type="match status" value="1"/>
</dbReference>
<evidence type="ECO:0000313" key="4">
    <source>
        <dbReference type="RefSeq" id="XP_004499489.1"/>
    </source>
</evidence>
<name>A0A1S2Y565_CICAR</name>
<dbReference type="PaxDb" id="3827-XP_004499488.1"/>
<sequence length="533" mass="60353">MVQKRPFDAEEVLEVSFKHPKHSSPNDLLVPLSESVFPNDDRHTQLPKTSEGGCDQGSCECNEKLAGEICDELPKGAGDSEASFPVVGIPAPWATSSATEDLRSEQPIHLSLFPEYFSPERPIYFSPERPIRTLTRYEDIYSILLEHSPRKPVSVGANHQADVPPWGFSRASYVPHASGTVSDSNFTAWNRDEAEKRLMGTCIIPMPEMELTSIDQKVGKGRTDCSCVDRESMRCVRQHIMEEREKLLKSIGFEKFTELGFADMGEQVAEKWSAEDEHLFHKVVFNNPASLNRNFWNYLSIVFPSRTKKEIVSYYFNVFMLRKRAEQNRNHLLNADSDNDEWQGNDENEISTHDEDDDSVTEYPICQDDCNNNCNDNHLEEYDDEFAADETFTVKGTMDCTKRNIGDDSKYDHVGMHNSNGSPLIQPQDQHVWQDSCDEKVKGDSYTSHDIGVASREIKVKSGSGDHWSSNYNGVSNGYSHGYSQGYVLEPCDAPVWDSGFVSCSKNKIDFLPTCSMIEEVFGDGRRQDIRRA</sequence>
<dbReference type="RefSeq" id="XP_004499488.1">
    <property type="nucleotide sequence ID" value="XM_004499431.2"/>
</dbReference>
<keyword evidence="2" id="KW-1185">Reference proteome</keyword>
<dbReference type="PANTHER" id="PTHR46872:SF10">
    <property type="entry name" value="MYB-LIKE DOMAIN-CONTAINING PROTEIN"/>
    <property type="match status" value="1"/>
</dbReference>
<dbReference type="STRING" id="3827.A0A1S2Y565"/>
<protein>
    <submittedName>
        <fullName evidence="3 4">Uncharacterized protein LOC101494171</fullName>
    </submittedName>
</protein>
<feature type="region of interest" description="Disordered" evidence="1">
    <location>
        <begin position="334"/>
        <end position="362"/>
    </location>
</feature>
<reference evidence="3 4" key="2">
    <citation type="submission" date="2025-04" db="UniProtKB">
        <authorList>
            <consortium name="RefSeq"/>
        </authorList>
    </citation>
    <scope>IDENTIFICATION</scope>
    <source>
        <tissue evidence="3 4">Etiolated seedlings</tissue>
    </source>
</reference>
<accession>A0A1S2Y565</accession>
<reference evidence="2" key="1">
    <citation type="journal article" date="2013" name="Nat. Biotechnol.">
        <title>Draft genome sequence of chickpea (Cicer arietinum) provides a resource for trait improvement.</title>
        <authorList>
            <person name="Varshney R.K."/>
            <person name="Song C."/>
            <person name="Saxena R.K."/>
            <person name="Azam S."/>
            <person name="Yu S."/>
            <person name="Sharpe A.G."/>
            <person name="Cannon S."/>
            <person name="Baek J."/>
            <person name="Rosen B.D."/>
            <person name="Tar'an B."/>
            <person name="Millan T."/>
            <person name="Zhang X."/>
            <person name="Ramsay L.D."/>
            <person name="Iwata A."/>
            <person name="Wang Y."/>
            <person name="Nelson W."/>
            <person name="Farmer A.D."/>
            <person name="Gaur P.M."/>
            <person name="Soderlund C."/>
            <person name="Penmetsa R.V."/>
            <person name="Xu C."/>
            <person name="Bharti A.K."/>
            <person name="He W."/>
            <person name="Winter P."/>
            <person name="Zhao S."/>
            <person name="Hane J.K."/>
            <person name="Carrasquilla-Garcia N."/>
            <person name="Condie J.A."/>
            <person name="Upadhyaya H.D."/>
            <person name="Luo M.C."/>
            <person name="Thudi M."/>
            <person name="Gowda C.L."/>
            <person name="Singh N.P."/>
            <person name="Lichtenzveig J."/>
            <person name="Gali K.K."/>
            <person name="Rubio J."/>
            <person name="Nadarajan N."/>
            <person name="Dolezel J."/>
            <person name="Bansal K.C."/>
            <person name="Xu X."/>
            <person name="Edwards D."/>
            <person name="Zhang G."/>
            <person name="Kahl G."/>
            <person name="Gil J."/>
            <person name="Singh K.B."/>
            <person name="Datta S.K."/>
            <person name="Jackson S.A."/>
            <person name="Wang J."/>
            <person name="Cook D.R."/>
        </authorList>
    </citation>
    <scope>NUCLEOTIDE SEQUENCE [LARGE SCALE GENOMIC DNA]</scope>
    <source>
        <strain evidence="2">cv. CDC Frontier</strain>
    </source>
</reference>
<dbReference type="RefSeq" id="XP_004499489.1">
    <property type="nucleotide sequence ID" value="XM_004499432.3"/>
</dbReference>
<evidence type="ECO:0000313" key="2">
    <source>
        <dbReference type="Proteomes" id="UP000087171"/>
    </source>
</evidence>
<feature type="compositionally biased region" description="Acidic residues" evidence="1">
    <location>
        <begin position="337"/>
        <end position="360"/>
    </location>
</feature>
<evidence type="ECO:0000313" key="3">
    <source>
        <dbReference type="RefSeq" id="XP_004499488.1"/>
    </source>
</evidence>
<organism evidence="2 3">
    <name type="scientific">Cicer arietinum</name>
    <name type="common">Chickpea</name>
    <name type="synonym">Garbanzo</name>
    <dbReference type="NCBI Taxonomy" id="3827"/>
    <lineage>
        <taxon>Eukaryota</taxon>
        <taxon>Viridiplantae</taxon>
        <taxon>Streptophyta</taxon>
        <taxon>Embryophyta</taxon>
        <taxon>Tracheophyta</taxon>
        <taxon>Spermatophyta</taxon>
        <taxon>Magnoliopsida</taxon>
        <taxon>eudicotyledons</taxon>
        <taxon>Gunneridae</taxon>
        <taxon>Pentapetalae</taxon>
        <taxon>rosids</taxon>
        <taxon>fabids</taxon>
        <taxon>Fabales</taxon>
        <taxon>Fabaceae</taxon>
        <taxon>Papilionoideae</taxon>
        <taxon>50 kb inversion clade</taxon>
        <taxon>NPAAA clade</taxon>
        <taxon>Hologalegina</taxon>
        <taxon>IRL clade</taxon>
        <taxon>Cicereae</taxon>
        <taxon>Cicer</taxon>
    </lineage>
</organism>
<evidence type="ECO:0000256" key="1">
    <source>
        <dbReference type="SAM" id="MobiDB-lite"/>
    </source>
</evidence>
<dbReference type="InterPro" id="IPR001005">
    <property type="entry name" value="SANT/Myb"/>
</dbReference>
<gene>
    <name evidence="3 4" type="primary">LOC101494171</name>
</gene>
<dbReference type="OrthoDB" id="1908944at2759"/>
<dbReference type="PANTHER" id="PTHR46872">
    <property type="entry name" value="DNA BINDING PROTEIN"/>
    <property type="match status" value="1"/>
</dbReference>
<dbReference type="Proteomes" id="UP000087171">
    <property type="component" value="Chromosome Ca5"/>
</dbReference>
<proteinExistence type="predicted"/>
<dbReference type="KEGG" id="cam:101494171"/>